<dbReference type="Proteomes" id="UP000231183">
    <property type="component" value="Unassembled WGS sequence"/>
</dbReference>
<comment type="catalytic activity">
    <reaction evidence="6 7">
        <text>L-glutamate 5-semialdehyde + phosphate + NADP(+) = L-glutamyl 5-phosphate + NADPH + H(+)</text>
        <dbReference type="Rhea" id="RHEA:19541"/>
        <dbReference type="ChEBI" id="CHEBI:15378"/>
        <dbReference type="ChEBI" id="CHEBI:43474"/>
        <dbReference type="ChEBI" id="CHEBI:57783"/>
        <dbReference type="ChEBI" id="CHEBI:58066"/>
        <dbReference type="ChEBI" id="CHEBI:58274"/>
        <dbReference type="ChEBI" id="CHEBI:58349"/>
        <dbReference type="EC" id="1.2.1.41"/>
    </reaction>
</comment>
<dbReference type="SUPFAM" id="SSF53720">
    <property type="entry name" value="ALDH-like"/>
    <property type="match status" value="1"/>
</dbReference>
<reference evidence="9" key="1">
    <citation type="submission" date="2017-09" db="EMBL/GenBank/DDBJ databases">
        <title>Depth-based differentiation of microbial function through sediment-hosted aquifers and enrichment of novel symbionts in the deep terrestrial subsurface.</title>
        <authorList>
            <person name="Probst A.J."/>
            <person name="Ladd B."/>
            <person name="Jarett J.K."/>
            <person name="Geller-Mcgrath D.E."/>
            <person name="Sieber C.M.K."/>
            <person name="Emerson J.B."/>
            <person name="Anantharaman K."/>
            <person name="Thomas B.C."/>
            <person name="Malmstrom R."/>
            <person name="Stieglmeier M."/>
            <person name="Klingl A."/>
            <person name="Woyke T."/>
            <person name="Ryan C.M."/>
            <person name="Banfield J.F."/>
        </authorList>
    </citation>
    <scope>NUCLEOTIDE SEQUENCE [LARGE SCALE GENOMIC DNA]</scope>
</reference>
<dbReference type="GO" id="GO:0004350">
    <property type="term" value="F:glutamate-5-semialdehyde dehydrogenase activity"/>
    <property type="evidence" value="ECO:0007669"/>
    <property type="project" value="UniProtKB-UniRule"/>
</dbReference>
<dbReference type="PROSITE" id="PS01223">
    <property type="entry name" value="PROA"/>
    <property type="match status" value="1"/>
</dbReference>
<dbReference type="NCBIfam" id="TIGR00407">
    <property type="entry name" value="proA"/>
    <property type="match status" value="1"/>
</dbReference>
<dbReference type="HAMAP" id="MF_00412">
    <property type="entry name" value="ProA"/>
    <property type="match status" value="1"/>
</dbReference>
<protein>
    <recommendedName>
        <fullName evidence="7">Gamma-glutamyl phosphate reductase</fullName>
        <shortName evidence="7">GPR</shortName>
        <ecNumber evidence="7">1.2.1.41</ecNumber>
    </recommendedName>
    <alternativeName>
        <fullName evidence="7">Glutamate-5-semialdehyde dehydrogenase</fullName>
    </alternativeName>
    <alternativeName>
        <fullName evidence="7">Glutamyl-gamma-semialdehyde dehydrogenase</fullName>
        <shortName evidence="7">GSA dehydrogenase</shortName>
    </alternativeName>
</protein>
<proteinExistence type="inferred from homology"/>
<dbReference type="AlphaFoldDB" id="A0A2M6W486"/>
<comment type="subcellular location">
    <subcellularLocation>
        <location evidence="7">Cytoplasm</location>
    </subcellularLocation>
</comment>
<keyword evidence="2 7" id="KW-0028">Amino-acid biosynthesis</keyword>
<evidence type="ECO:0000256" key="6">
    <source>
        <dbReference type="ARBA" id="ARBA00049024"/>
    </source>
</evidence>
<dbReference type="EMBL" id="PFBX01000015">
    <property type="protein sequence ID" value="PIT87612.1"/>
    <property type="molecule type" value="Genomic_DNA"/>
</dbReference>
<comment type="function">
    <text evidence="7">Catalyzes the NADPH-dependent reduction of L-glutamate 5-phosphate into L-glutamate 5-semialdehyde and phosphate. The product spontaneously undergoes cyclization to form 1-pyrroline-5-carboxylate.</text>
</comment>
<evidence type="ECO:0000256" key="4">
    <source>
        <dbReference type="ARBA" id="ARBA00022857"/>
    </source>
</evidence>
<dbReference type="InterPro" id="IPR016162">
    <property type="entry name" value="Ald_DH_N"/>
</dbReference>
<dbReference type="PIRSF" id="PIRSF000151">
    <property type="entry name" value="GPR"/>
    <property type="match status" value="1"/>
</dbReference>
<dbReference type="InterPro" id="IPR020593">
    <property type="entry name" value="G-glutamylP_reductase_CS"/>
</dbReference>
<keyword evidence="3 7" id="KW-0641">Proline biosynthesis</keyword>
<sequence>MTKTQAQIHLAKLASINLAQYDDQKISQVLLDLAVAIEHQTAKILQANRLDADKMDTSDPKLSRLVLDENKIKNIADGIRQVSQLKTPLRKILEKRILDNGLFLKRVSAPLGVVGVVYEARPNVTPDIFSLCFKSGNACVLKGGSDAHNSHQAFVEIITDVLEKNNLDKNCIQLLSPRREAVQDLLEARGLVDLVVARGSRSLIDFTRDNAKVPFIETGAGVVHLYFDKGADVKKGKLIVENSKTSRPAVCNALDTLIVHEDELKNLPKLVGKLAEHQVELRADKRAFESLSGRDSFGQYQYPTKLLKHSTAKDYDTEFLSLKMAIKTVVNLAEAIQHIGAHSTGHTEVILSANQLNIERFLREVDSAAVYSNCATVFTDGNQYGLGAEVGISTQKLHARGPMGLDALTSYKWILQGDGQVRE</sequence>
<evidence type="ECO:0000256" key="1">
    <source>
        <dbReference type="ARBA" id="ARBA00004985"/>
    </source>
</evidence>
<gene>
    <name evidence="7" type="primary">proA</name>
    <name evidence="8" type="ORF">COU31_01975</name>
</gene>
<dbReference type="CDD" id="cd07079">
    <property type="entry name" value="ALDH_F18-19_ProA-GPR"/>
    <property type="match status" value="1"/>
</dbReference>
<dbReference type="NCBIfam" id="NF001221">
    <property type="entry name" value="PRK00197.1"/>
    <property type="match status" value="1"/>
</dbReference>
<dbReference type="UniPathway" id="UPA00098">
    <property type="reaction ID" value="UER00360"/>
</dbReference>
<keyword evidence="7" id="KW-0963">Cytoplasm</keyword>
<dbReference type="GO" id="GO:0005737">
    <property type="term" value="C:cytoplasm"/>
    <property type="evidence" value="ECO:0007669"/>
    <property type="project" value="UniProtKB-SubCell"/>
</dbReference>
<keyword evidence="4 7" id="KW-0521">NADP</keyword>
<dbReference type="GO" id="GO:0050661">
    <property type="term" value="F:NADP binding"/>
    <property type="evidence" value="ECO:0007669"/>
    <property type="project" value="InterPro"/>
</dbReference>
<dbReference type="InterPro" id="IPR016161">
    <property type="entry name" value="Ald_DH/histidinol_DH"/>
</dbReference>
<dbReference type="Gene3D" id="3.40.605.10">
    <property type="entry name" value="Aldehyde Dehydrogenase, Chain A, domain 1"/>
    <property type="match status" value="1"/>
</dbReference>
<dbReference type="GO" id="GO:0055129">
    <property type="term" value="P:L-proline biosynthetic process"/>
    <property type="evidence" value="ECO:0007669"/>
    <property type="project" value="UniProtKB-UniRule"/>
</dbReference>
<comment type="pathway">
    <text evidence="1 7">Amino-acid biosynthesis; L-proline biosynthesis; L-glutamate 5-semialdehyde from L-glutamate: step 2/2.</text>
</comment>
<dbReference type="PANTHER" id="PTHR11063">
    <property type="entry name" value="GLUTAMATE SEMIALDEHYDE DEHYDROGENASE"/>
    <property type="match status" value="1"/>
</dbReference>
<comment type="caution">
    <text evidence="8">The sequence shown here is derived from an EMBL/GenBank/DDBJ whole genome shotgun (WGS) entry which is preliminary data.</text>
</comment>
<evidence type="ECO:0000313" key="8">
    <source>
        <dbReference type="EMBL" id="PIT87612.1"/>
    </source>
</evidence>
<dbReference type="PANTHER" id="PTHR11063:SF8">
    <property type="entry name" value="DELTA-1-PYRROLINE-5-CARBOXYLATE SYNTHASE"/>
    <property type="match status" value="1"/>
</dbReference>
<accession>A0A2M6W486</accession>
<evidence type="ECO:0000256" key="3">
    <source>
        <dbReference type="ARBA" id="ARBA00022650"/>
    </source>
</evidence>
<evidence type="ECO:0000313" key="9">
    <source>
        <dbReference type="Proteomes" id="UP000231183"/>
    </source>
</evidence>
<evidence type="ECO:0000256" key="2">
    <source>
        <dbReference type="ARBA" id="ARBA00022605"/>
    </source>
</evidence>
<dbReference type="Gene3D" id="3.40.309.10">
    <property type="entry name" value="Aldehyde Dehydrogenase, Chain A, domain 2"/>
    <property type="match status" value="1"/>
</dbReference>
<dbReference type="EC" id="1.2.1.41" evidence="7"/>
<dbReference type="InterPro" id="IPR012134">
    <property type="entry name" value="Glu-5-SA_DH"/>
</dbReference>
<keyword evidence="5 7" id="KW-0560">Oxidoreductase</keyword>
<evidence type="ECO:0000256" key="7">
    <source>
        <dbReference type="HAMAP-Rule" id="MF_00412"/>
    </source>
</evidence>
<dbReference type="InterPro" id="IPR000965">
    <property type="entry name" value="GPR_dom"/>
</dbReference>
<organism evidence="8 9">
    <name type="scientific">Candidatus Magasanikbacteria bacterium CG10_big_fil_rev_8_21_14_0_10_40_10</name>
    <dbReference type="NCBI Taxonomy" id="1974648"/>
    <lineage>
        <taxon>Bacteria</taxon>
        <taxon>Candidatus Magasanikiibacteriota</taxon>
    </lineage>
</organism>
<dbReference type="InterPro" id="IPR016163">
    <property type="entry name" value="Ald_DH_C"/>
</dbReference>
<name>A0A2M6W486_9BACT</name>
<comment type="similarity">
    <text evidence="7">Belongs to the gamma-glutamyl phosphate reductase family.</text>
</comment>
<evidence type="ECO:0000256" key="5">
    <source>
        <dbReference type="ARBA" id="ARBA00023002"/>
    </source>
</evidence>